<feature type="signal peptide" evidence="1">
    <location>
        <begin position="1"/>
        <end position="20"/>
    </location>
</feature>
<gene>
    <name evidence="2" type="ORF">ABVK25_000226</name>
</gene>
<proteinExistence type="predicted"/>
<feature type="chain" id="PRO_5046540167" evidence="1">
    <location>
        <begin position="21"/>
        <end position="219"/>
    </location>
</feature>
<evidence type="ECO:0000313" key="2">
    <source>
        <dbReference type="EMBL" id="KAL2058934.1"/>
    </source>
</evidence>
<dbReference type="EMBL" id="JBHFEH010000001">
    <property type="protein sequence ID" value="KAL2058934.1"/>
    <property type="molecule type" value="Genomic_DNA"/>
</dbReference>
<organism evidence="2 3">
    <name type="scientific">Lepraria finkii</name>
    <dbReference type="NCBI Taxonomy" id="1340010"/>
    <lineage>
        <taxon>Eukaryota</taxon>
        <taxon>Fungi</taxon>
        <taxon>Dikarya</taxon>
        <taxon>Ascomycota</taxon>
        <taxon>Pezizomycotina</taxon>
        <taxon>Lecanoromycetes</taxon>
        <taxon>OSLEUM clade</taxon>
        <taxon>Lecanoromycetidae</taxon>
        <taxon>Lecanorales</taxon>
        <taxon>Lecanorineae</taxon>
        <taxon>Stereocaulaceae</taxon>
        <taxon>Lepraria</taxon>
    </lineage>
</organism>
<keyword evidence="1" id="KW-0732">Signal</keyword>
<protein>
    <submittedName>
        <fullName evidence="2">Uncharacterized protein</fullName>
    </submittedName>
</protein>
<evidence type="ECO:0000256" key="1">
    <source>
        <dbReference type="SAM" id="SignalP"/>
    </source>
</evidence>
<keyword evidence="3" id="KW-1185">Reference proteome</keyword>
<accession>A0ABR4BMA9</accession>
<name>A0ABR4BMA9_9LECA</name>
<comment type="caution">
    <text evidence="2">The sequence shown here is derived from an EMBL/GenBank/DDBJ whole genome shotgun (WGS) entry which is preliminary data.</text>
</comment>
<sequence>MARRLAVLSVLLYFFRFSWPAATLPAAPNSKTTPTPLQIVHGLQSTNNTGKLDTFHLNTSFGNTINITNDGFSYRIPSTGYVLYLFDFGDDLPLSDLQTGYEDIIESIEGKISAGEGGSVASVVAYDGTNVEIFYRGIQSPHACTYRSLLLVFTALQYITANQSGPSTHIGFSRASRYRLYWHPDPQQLSEAIGGGFIGRMLQLNDVNNEVSSDIDSSS</sequence>
<dbReference type="Proteomes" id="UP001590951">
    <property type="component" value="Unassembled WGS sequence"/>
</dbReference>
<reference evidence="2 3" key="1">
    <citation type="submission" date="2024-09" db="EMBL/GenBank/DDBJ databases">
        <title>Rethinking Asexuality: The Enigmatic Case of Functional Sexual Genes in Lepraria (Stereocaulaceae).</title>
        <authorList>
            <person name="Doellman M."/>
            <person name="Sun Y."/>
            <person name="Barcenas-Pena A."/>
            <person name="Lumbsch H.T."/>
            <person name="Grewe F."/>
        </authorList>
    </citation>
    <scope>NUCLEOTIDE SEQUENCE [LARGE SCALE GENOMIC DNA]</scope>
    <source>
        <strain evidence="2 3">Grewe 0041</strain>
    </source>
</reference>
<evidence type="ECO:0000313" key="3">
    <source>
        <dbReference type="Proteomes" id="UP001590951"/>
    </source>
</evidence>